<reference evidence="1 2" key="1">
    <citation type="submission" date="2015-08" db="EMBL/GenBank/DDBJ databases">
        <title>Next Generation Sequencing and Analysis of the Genome of Puccinia sorghi L Schw, the Causal Agent of Maize Common Rust.</title>
        <authorList>
            <person name="Rochi L."/>
            <person name="Burguener G."/>
            <person name="Darino M."/>
            <person name="Turjanski A."/>
            <person name="Kreff E."/>
            <person name="Dieguez M.J."/>
            <person name="Sacco F."/>
        </authorList>
    </citation>
    <scope>NUCLEOTIDE SEQUENCE [LARGE SCALE GENOMIC DNA]</scope>
    <source>
        <strain evidence="1 2">RO10H11247</strain>
    </source>
</reference>
<dbReference type="AlphaFoldDB" id="A0A0L6V7D4"/>
<sequence length="197" mass="22349">MEAHYSRCRFRIRQSIPPIPQQPGINCGKRTIPARVFRPQDQVKEIPLLKDYGVAIQAKANIPICTNSNCFNGILPQELVSHLKNHHKISLPSGSLDFLQLPHKPPQDIYQLDHPIPPFEGIWMYLGMVCKSLINVSGIKLVIENCIGLLKNRFQSLKGLQVSDQRDFNIINSLINLCVFTISISHQLKNDVDFDNT</sequence>
<gene>
    <name evidence="1" type="ORF">VP01_2406g4</name>
</gene>
<keyword evidence="2" id="KW-1185">Reference proteome</keyword>
<evidence type="ECO:0000313" key="1">
    <source>
        <dbReference type="EMBL" id="KNZ56422.1"/>
    </source>
</evidence>
<proteinExistence type="predicted"/>
<organism evidence="1 2">
    <name type="scientific">Puccinia sorghi</name>
    <dbReference type="NCBI Taxonomy" id="27349"/>
    <lineage>
        <taxon>Eukaryota</taxon>
        <taxon>Fungi</taxon>
        <taxon>Dikarya</taxon>
        <taxon>Basidiomycota</taxon>
        <taxon>Pucciniomycotina</taxon>
        <taxon>Pucciniomycetes</taxon>
        <taxon>Pucciniales</taxon>
        <taxon>Pucciniaceae</taxon>
        <taxon>Puccinia</taxon>
    </lineage>
</organism>
<dbReference type="Proteomes" id="UP000037035">
    <property type="component" value="Unassembled WGS sequence"/>
</dbReference>
<comment type="caution">
    <text evidence="1">The sequence shown here is derived from an EMBL/GenBank/DDBJ whole genome shotgun (WGS) entry which is preliminary data.</text>
</comment>
<evidence type="ECO:0008006" key="3">
    <source>
        <dbReference type="Google" id="ProtNLM"/>
    </source>
</evidence>
<accession>A0A0L6V7D4</accession>
<evidence type="ECO:0000313" key="2">
    <source>
        <dbReference type="Proteomes" id="UP000037035"/>
    </source>
</evidence>
<dbReference type="EMBL" id="LAVV01007288">
    <property type="protein sequence ID" value="KNZ56422.1"/>
    <property type="molecule type" value="Genomic_DNA"/>
</dbReference>
<protein>
    <recommendedName>
        <fullName evidence="3">DDE Tnp4 domain-containing protein</fullName>
    </recommendedName>
</protein>
<dbReference type="VEuPathDB" id="FungiDB:VP01_2406g4"/>
<name>A0A0L6V7D4_9BASI</name>